<gene>
    <name evidence="4" type="ORF">FQA45_04965</name>
</gene>
<sequence>MHEREPQDSMKVVGEFGRAPQGSKAIKRTSAGVLALLLIGVMLFLPTNFMIRSPGPVFNTLGKDEDNGKDVISIEGDKTYPSQSELDLLTIYVQGGGQNRVTIPVVLEALLNPAKDVVPEETIISRNTSTQQQNEQNDQMMTSSQDLAIAAALTELGYDFKTWLTVADFSSDANSKSLEKGDRLLKYNGKEIVSLDELKKSLNANGEKPAELTVGRKDKQGNYKEVVVPVTTGEADGERQLGIYLSTEHKFPIDVQFGLQNVGGPSAGMMFALGIIDRLTEGSLAGNHHVAGTGEISAEGNVGPIGGIAQKMVAAKNAGATIFLAPADNCNEVVGRVPEGLNVLKISTLSQARTALTKIADGESPADFATCE</sequence>
<dbReference type="Proteomes" id="UP000320717">
    <property type="component" value="Chromosome"/>
</dbReference>
<dbReference type="InterPro" id="IPR014721">
    <property type="entry name" value="Ribsml_uS5_D2-typ_fold_subgr"/>
</dbReference>
<dbReference type="SUPFAM" id="SSF54211">
    <property type="entry name" value="Ribosomal protein S5 domain 2-like"/>
    <property type="match status" value="1"/>
</dbReference>
<keyword evidence="1" id="KW-0720">Serine protease</keyword>
<feature type="domain" description="Lon proteolytic" evidence="3">
    <location>
        <begin position="261"/>
        <end position="359"/>
    </location>
</feature>
<keyword evidence="2" id="KW-1133">Transmembrane helix</keyword>
<dbReference type="EMBL" id="CP042260">
    <property type="protein sequence ID" value="QDY65709.1"/>
    <property type="molecule type" value="Genomic_DNA"/>
</dbReference>
<evidence type="ECO:0000313" key="4">
    <source>
        <dbReference type="EMBL" id="QDY65709.1"/>
    </source>
</evidence>
<name>A0ABX5Y6G4_9MICC</name>
<evidence type="ECO:0000256" key="2">
    <source>
        <dbReference type="SAM" id="Phobius"/>
    </source>
</evidence>
<evidence type="ECO:0000259" key="3">
    <source>
        <dbReference type="PROSITE" id="PS51786"/>
    </source>
</evidence>
<dbReference type="Gene3D" id="3.30.230.10">
    <property type="match status" value="1"/>
</dbReference>
<evidence type="ECO:0000313" key="5">
    <source>
        <dbReference type="Proteomes" id="UP000320717"/>
    </source>
</evidence>
<organism evidence="4 5">
    <name type="scientific">Glutamicibacter halophytocola</name>
    <dbReference type="NCBI Taxonomy" id="1933880"/>
    <lineage>
        <taxon>Bacteria</taxon>
        <taxon>Bacillati</taxon>
        <taxon>Actinomycetota</taxon>
        <taxon>Actinomycetes</taxon>
        <taxon>Micrococcales</taxon>
        <taxon>Micrococcaceae</taxon>
        <taxon>Glutamicibacter</taxon>
    </lineage>
</organism>
<dbReference type="Pfam" id="PF05362">
    <property type="entry name" value="Lon_C"/>
    <property type="match status" value="1"/>
</dbReference>
<dbReference type="Gene3D" id="2.30.42.10">
    <property type="match status" value="1"/>
</dbReference>
<keyword evidence="2" id="KW-0812">Transmembrane</keyword>
<dbReference type="RefSeq" id="WP_146275465.1">
    <property type="nucleotide sequence ID" value="NZ_CP042260.1"/>
</dbReference>
<dbReference type="SUPFAM" id="SSF50156">
    <property type="entry name" value="PDZ domain-like"/>
    <property type="match status" value="1"/>
</dbReference>
<proteinExistence type="inferred from homology"/>
<comment type="catalytic activity">
    <reaction evidence="1">
        <text>Hydrolysis of proteins in presence of ATP.</text>
        <dbReference type="EC" id="3.4.21.53"/>
    </reaction>
</comment>
<feature type="active site" evidence="1">
    <location>
        <position position="311"/>
    </location>
</feature>
<dbReference type="PROSITE" id="PS51786">
    <property type="entry name" value="LON_PROTEOLYTIC"/>
    <property type="match status" value="1"/>
</dbReference>
<keyword evidence="1" id="KW-0645">Protease</keyword>
<feature type="transmembrane region" description="Helical" evidence="2">
    <location>
        <begin position="31"/>
        <end position="51"/>
    </location>
</feature>
<comment type="similarity">
    <text evidence="1">Belongs to the peptidase S16 family.</text>
</comment>
<dbReference type="InterPro" id="IPR020568">
    <property type="entry name" value="Ribosomal_Su5_D2-typ_SF"/>
</dbReference>
<dbReference type="InterPro" id="IPR036034">
    <property type="entry name" value="PDZ_sf"/>
</dbReference>
<dbReference type="InterPro" id="IPR027065">
    <property type="entry name" value="Lon_Prtase"/>
</dbReference>
<keyword evidence="1" id="KW-0378">Hydrolase</keyword>
<accession>A0ABX5Y6G4</accession>
<dbReference type="EC" id="3.4.21.53" evidence="1"/>
<keyword evidence="2" id="KW-0472">Membrane</keyword>
<reference evidence="4 5" key="1">
    <citation type="submission" date="2019-07" db="EMBL/GenBank/DDBJ databases">
        <title>Complete Genome Sequence of drought tolerant Plant Growth-Promoting Rhizobacterium Glutamicibacter halophytocola DR408.</title>
        <authorList>
            <person name="Nishu S.D."/>
            <person name="Lee T.K."/>
        </authorList>
    </citation>
    <scope>NUCLEOTIDE SEQUENCE [LARGE SCALE GENOMIC DNA]</scope>
    <source>
        <strain evidence="4 5">DR408</strain>
    </source>
</reference>
<dbReference type="InterPro" id="IPR008269">
    <property type="entry name" value="Lon_proteolytic"/>
</dbReference>
<protein>
    <recommendedName>
        <fullName evidence="1">endopeptidase La</fullName>
        <ecNumber evidence="1">3.4.21.53</ecNumber>
    </recommendedName>
</protein>
<feature type="active site" evidence="1">
    <location>
        <position position="266"/>
    </location>
</feature>
<evidence type="ECO:0000256" key="1">
    <source>
        <dbReference type="PROSITE-ProRule" id="PRU01122"/>
    </source>
</evidence>
<keyword evidence="5" id="KW-1185">Reference proteome</keyword>
<dbReference type="PANTHER" id="PTHR10046">
    <property type="entry name" value="ATP DEPENDENT LON PROTEASE FAMILY MEMBER"/>
    <property type="match status" value="1"/>
</dbReference>